<proteinExistence type="predicted"/>
<evidence type="ECO:0000256" key="1">
    <source>
        <dbReference type="SAM" id="Phobius"/>
    </source>
</evidence>
<keyword evidence="1" id="KW-0472">Membrane</keyword>
<keyword evidence="1" id="KW-1133">Transmembrane helix</keyword>
<keyword evidence="1" id="KW-0812">Transmembrane</keyword>
<sequence>MLMTMMVLTSVSYIFMNNPMFCCCSLIFFSFFSGWYIMLMTGVSWIIYMFLLIFLGGIIVMFVFFCSVLPNEFSFSYVNMFTSLLIFFSIIFYNGMDFDGLVHSLKLFYSCVGLNYFFVFFILIYFSFFSFFTYSKGFSMRT</sequence>
<name>A0ABQ7SDC7_9ACAR</name>
<feature type="transmembrane region" description="Helical" evidence="1">
    <location>
        <begin position="45"/>
        <end position="65"/>
    </location>
</feature>
<evidence type="ECO:0000313" key="3">
    <source>
        <dbReference type="Proteomes" id="UP000825002"/>
    </source>
</evidence>
<accession>A0ABQ7SDC7</accession>
<keyword evidence="3" id="KW-1185">Reference proteome</keyword>
<keyword evidence="2" id="KW-0496">Mitochondrion</keyword>
<geneLocation type="mitochondrion" evidence="2"/>
<dbReference type="EMBL" id="JAIFTH010000002">
    <property type="protein sequence ID" value="KAG9511429.1"/>
    <property type="molecule type" value="Genomic_DNA"/>
</dbReference>
<feature type="transmembrane region" description="Helical" evidence="1">
    <location>
        <begin position="77"/>
        <end position="95"/>
    </location>
</feature>
<evidence type="ECO:0000313" key="2">
    <source>
        <dbReference type="EMBL" id="KAG9511429.1"/>
    </source>
</evidence>
<dbReference type="Proteomes" id="UP000825002">
    <property type="component" value="Unassembled WGS sequence"/>
</dbReference>
<reference evidence="2 3" key="1">
    <citation type="submission" date="2020-10" db="EMBL/GenBank/DDBJ databases">
        <authorList>
            <person name="Klimov P.B."/>
            <person name="Dyachkov S.M."/>
            <person name="Chetverikov P.E."/>
        </authorList>
    </citation>
    <scope>NUCLEOTIDE SEQUENCE [LARGE SCALE GENOMIC DNA]</scope>
    <source>
        <strain evidence="2">BMOC 18-1129-001#AD2665</strain>
        <tissue evidence="2">Entire mites</tissue>
    </source>
</reference>
<gene>
    <name evidence="2" type="primary">ND6</name>
    <name evidence="2" type="ORF">GZH46_03160</name>
</gene>
<feature type="transmembrane region" description="Helical" evidence="1">
    <location>
        <begin position="107"/>
        <end position="132"/>
    </location>
</feature>
<protein>
    <submittedName>
        <fullName evidence="2">NADH dehydrogenase subunit 6</fullName>
    </submittedName>
</protein>
<comment type="caution">
    <text evidence="2">The sequence shown here is derived from an EMBL/GenBank/DDBJ whole genome shotgun (WGS) entry which is preliminary data.</text>
</comment>
<organism evidence="2 3">
    <name type="scientific">Fragariocoptes setiger</name>
    <dbReference type="NCBI Taxonomy" id="1670756"/>
    <lineage>
        <taxon>Eukaryota</taxon>
        <taxon>Metazoa</taxon>
        <taxon>Ecdysozoa</taxon>
        <taxon>Arthropoda</taxon>
        <taxon>Chelicerata</taxon>
        <taxon>Arachnida</taxon>
        <taxon>Acari</taxon>
        <taxon>Acariformes</taxon>
        <taxon>Trombidiformes</taxon>
        <taxon>Prostigmata</taxon>
        <taxon>Eupodina</taxon>
        <taxon>Eriophyoidea</taxon>
        <taxon>Phytoptidae</taxon>
        <taxon>Fragariocoptes</taxon>
    </lineage>
</organism>